<proteinExistence type="predicted"/>
<evidence type="ECO:0000313" key="1">
    <source>
        <dbReference type="EMBL" id="CAF1688789.1"/>
    </source>
</evidence>
<name>A0A816HI49_ADIRI</name>
<dbReference type="Proteomes" id="UP000663828">
    <property type="component" value="Unassembled WGS sequence"/>
</dbReference>
<protein>
    <submittedName>
        <fullName evidence="1">Uncharacterized protein</fullName>
    </submittedName>
</protein>
<dbReference type="EMBL" id="CAJNOR010018630">
    <property type="protein sequence ID" value="CAF1688789.1"/>
    <property type="molecule type" value="Genomic_DNA"/>
</dbReference>
<sequence>MFTFQGGKLSSKIQNGLDTTVYQMTQQQYNQLQFGWTRDQVTSLVGSAGNAISEGGTGDFAVISVQYRVPGTLFGSVGLVFIGGKLGGKGGVGFK</sequence>
<feature type="non-terminal residue" evidence="1">
    <location>
        <position position="1"/>
    </location>
</feature>
<reference evidence="1" key="1">
    <citation type="submission" date="2021-02" db="EMBL/GenBank/DDBJ databases">
        <authorList>
            <person name="Nowell W R."/>
        </authorList>
    </citation>
    <scope>NUCLEOTIDE SEQUENCE</scope>
</reference>
<organism evidence="1 2">
    <name type="scientific">Adineta ricciae</name>
    <name type="common">Rotifer</name>
    <dbReference type="NCBI Taxonomy" id="249248"/>
    <lineage>
        <taxon>Eukaryota</taxon>
        <taxon>Metazoa</taxon>
        <taxon>Spiralia</taxon>
        <taxon>Gnathifera</taxon>
        <taxon>Rotifera</taxon>
        <taxon>Eurotatoria</taxon>
        <taxon>Bdelloidea</taxon>
        <taxon>Adinetida</taxon>
        <taxon>Adinetidae</taxon>
        <taxon>Adineta</taxon>
    </lineage>
</organism>
<evidence type="ECO:0000313" key="2">
    <source>
        <dbReference type="Proteomes" id="UP000663828"/>
    </source>
</evidence>
<comment type="caution">
    <text evidence="1">The sequence shown here is derived from an EMBL/GenBank/DDBJ whole genome shotgun (WGS) entry which is preliminary data.</text>
</comment>
<accession>A0A816HI49</accession>
<keyword evidence="2" id="KW-1185">Reference proteome</keyword>
<dbReference type="Gene3D" id="3.10.450.730">
    <property type="entry name" value="BLIP domain"/>
    <property type="match status" value="1"/>
</dbReference>
<dbReference type="AlphaFoldDB" id="A0A816HI49"/>
<gene>
    <name evidence="1" type="ORF">XAT740_LOCUS63009</name>
</gene>